<keyword evidence="8" id="KW-0503">Monooxygenase</keyword>
<keyword evidence="8" id="KW-0560">Oxidoreductase</keyword>
<evidence type="ECO:0000256" key="4">
    <source>
        <dbReference type="ARBA" id="ARBA00023004"/>
    </source>
</evidence>
<dbReference type="GO" id="GO:0005506">
    <property type="term" value="F:iron ion binding"/>
    <property type="evidence" value="ECO:0007669"/>
    <property type="project" value="InterPro"/>
</dbReference>
<dbReference type="InterPro" id="IPR001128">
    <property type="entry name" value="Cyt_P450"/>
</dbReference>
<dbReference type="Pfam" id="PF00067">
    <property type="entry name" value="p450"/>
    <property type="match status" value="1"/>
</dbReference>
<dbReference type="Gene3D" id="2.40.30.10">
    <property type="entry name" value="Translation factors"/>
    <property type="match status" value="1"/>
</dbReference>
<evidence type="ECO:0000313" key="9">
    <source>
        <dbReference type="Proteomes" id="UP000567885"/>
    </source>
</evidence>
<dbReference type="PRINTS" id="PR00385">
    <property type="entry name" value="P450"/>
</dbReference>
<keyword evidence="2" id="KW-0001">2Fe-2S</keyword>
<dbReference type="InterPro" id="IPR039261">
    <property type="entry name" value="FNR_nucleotide-bd"/>
</dbReference>
<gene>
    <name evidence="8" type="ORF">FHETE_9571</name>
</gene>
<dbReference type="PANTHER" id="PTHR46696">
    <property type="entry name" value="P450, PUTATIVE (EUROFUNG)-RELATED"/>
    <property type="match status" value="1"/>
</dbReference>
<dbReference type="GO" id="GO:0051537">
    <property type="term" value="F:2 iron, 2 sulfur cluster binding"/>
    <property type="evidence" value="ECO:0007669"/>
    <property type="project" value="UniProtKB-KW"/>
</dbReference>
<dbReference type="InterPro" id="IPR036396">
    <property type="entry name" value="Cyt_P450_sf"/>
</dbReference>
<evidence type="ECO:0000256" key="2">
    <source>
        <dbReference type="ARBA" id="ARBA00022714"/>
    </source>
</evidence>
<reference evidence="8 9" key="1">
    <citation type="submission" date="2020-05" db="EMBL/GenBank/DDBJ databases">
        <title>Identification and distribution of gene clusters putatively required for synthesis of sphingolipid metabolism inhibitors in phylogenetically diverse species of the filamentous fungus Fusarium.</title>
        <authorList>
            <person name="Kim H.-S."/>
            <person name="Busman M."/>
            <person name="Brown D.W."/>
            <person name="Divon H."/>
            <person name="Uhlig S."/>
            <person name="Proctor R.H."/>
        </authorList>
    </citation>
    <scope>NUCLEOTIDE SEQUENCE [LARGE SCALE GENOMIC DNA]</scope>
    <source>
        <strain evidence="8 9">NRRL 20693</strain>
    </source>
</reference>
<name>A0A8H5SXS7_FUSHE</name>
<dbReference type="GO" id="GO:0020037">
    <property type="term" value="F:heme binding"/>
    <property type="evidence" value="ECO:0007669"/>
    <property type="project" value="InterPro"/>
</dbReference>
<dbReference type="SUPFAM" id="SSF48264">
    <property type="entry name" value="Cytochrome P450"/>
    <property type="match status" value="1"/>
</dbReference>
<dbReference type="Proteomes" id="UP000567885">
    <property type="component" value="Unassembled WGS sequence"/>
</dbReference>
<evidence type="ECO:0000256" key="3">
    <source>
        <dbReference type="ARBA" id="ARBA00022723"/>
    </source>
</evidence>
<keyword evidence="4" id="KW-0408">Iron</keyword>
<evidence type="ECO:0000313" key="8">
    <source>
        <dbReference type="EMBL" id="KAF5659076.1"/>
    </source>
</evidence>
<sequence>MTCPFSNPRGLFDDLATARTKPEIEYSEKLEGYVVSRYDDIVSVLDNPGVFSSRPTVPDFPPPVKHIFANKVPEKGTLLAHDNPDHDRLRKSVASFFVPRRLERFEPLLRATAHELIDEFVGKGSVDIKANFALPLPLRTIVIVGGLDPERWEWIGRCLSLFGGITQTNEELSIEQRVQDVLDLHEYVASVIQERKTDRRDDLISHIWNERDAGVVEMTDFEHLSMIPGLLLAGHETTTNVLSMGLSHLLHNGLWIAATENEDTRKAALEELLRYESAITGMHRMVKEEVQIGNRTLSPGEKIFVAYNSGSRDNTKFDDPEKLDLGRQHKHQHLGFGRGIHACLGAPFARLLLRTELSVLRERLPNLRLKAPYEEIEYCEVHSGRGPKVVEVAWDVPSLDEKRFKSSQTNGVSVSRTSTQAGETEMVISEVTRVADKIRQFTFCRKDGRDVSEWTPGSHIDIQAGSHGFRQYSLCSRPLDRQHLQVAILQEDTAGASSWLHTNATKGSQIAIRGPRNHFNLELGSRKTIFIAGGIGITPIIPMAETARKSGVEYSILYLGRSRSNLAFVDELQAEHGDRFKLWVSQEQSNTRFDLVSFLEVEDLKDLRVYCCGPEGLLTGVEEALADAPPGVLNIERFAARSTENTMPNTAFEVVLSRSKKTLNVPEDKSVLEVINEAGAGVLSTCSTGVCGTCEVKVISGLVDHRDVVLTHSEKAEGKTMMPASMRLAYAFPDIGVEVTIGMNIAMF</sequence>
<keyword evidence="5" id="KW-0411">Iron-sulfur</keyword>
<dbReference type="InterPro" id="IPR036010">
    <property type="entry name" value="2Fe-2S_ferredoxin-like_sf"/>
</dbReference>
<dbReference type="InterPro" id="IPR001041">
    <property type="entry name" value="2Fe-2S_ferredoxin-type"/>
</dbReference>
<dbReference type="Gene3D" id="3.10.20.30">
    <property type="match status" value="1"/>
</dbReference>
<feature type="domain" description="2Fe-2S ferredoxin-type" evidence="6">
    <location>
        <begin position="652"/>
        <end position="743"/>
    </location>
</feature>
<dbReference type="SUPFAM" id="SSF54292">
    <property type="entry name" value="2Fe-2S ferredoxin-like"/>
    <property type="match status" value="1"/>
</dbReference>
<dbReference type="PROSITE" id="PS00086">
    <property type="entry name" value="CYTOCHROME_P450"/>
    <property type="match status" value="1"/>
</dbReference>
<dbReference type="InterPro" id="IPR017938">
    <property type="entry name" value="Riboflavin_synthase-like_b-brl"/>
</dbReference>
<organism evidence="8 9">
    <name type="scientific">Fusarium heterosporum</name>
    <dbReference type="NCBI Taxonomy" id="42747"/>
    <lineage>
        <taxon>Eukaryota</taxon>
        <taxon>Fungi</taxon>
        <taxon>Dikarya</taxon>
        <taxon>Ascomycota</taxon>
        <taxon>Pezizomycotina</taxon>
        <taxon>Sordariomycetes</taxon>
        <taxon>Hypocreomycetidae</taxon>
        <taxon>Hypocreales</taxon>
        <taxon>Nectriaceae</taxon>
        <taxon>Fusarium</taxon>
        <taxon>Fusarium heterosporum species complex</taxon>
    </lineage>
</organism>
<dbReference type="EMBL" id="JAAGWQ010000224">
    <property type="protein sequence ID" value="KAF5659076.1"/>
    <property type="molecule type" value="Genomic_DNA"/>
</dbReference>
<dbReference type="PANTHER" id="PTHR46696:SF6">
    <property type="entry name" value="P450, PUTATIVE (EUROFUNG)-RELATED"/>
    <property type="match status" value="1"/>
</dbReference>
<proteinExistence type="inferred from homology"/>
<dbReference type="Gene3D" id="3.40.50.80">
    <property type="entry name" value="Nucleotide-binding domain of ferredoxin-NADP reductase (FNR) module"/>
    <property type="match status" value="1"/>
</dbReference>
<dbReference type="PROSITE" id="PS51384">
    <property type="entry name" value="FAD_FR"/>
    <property type="match status" value="1"/>
</dbReference>
<evidence type="ECO:0000256" key="1">
    <source>
        <dbReference type="ARBA" id="ARBA00010617"/>
    </source>
</evidence>
<dbReference type="GO" id="GO:0016705">
    <property type="term" value="F:oxidoreductase activity, acting on paired donors, with incorporation or reduction of molecular oxygen"/>
    <property type="evidence" value="ECO:0007669"/>
    <property type="project" value="InterPro"/>
</dbReference>
<dbReference type="InterPro" id="IPR017927">
    <property type="entry name" value="FAD-bd_FR_type"/>
</dbReference>
<dbReference type="InterPro" id="IPR006058">
    <property type="entry name" value="2Fe2S_fd_BS"/>
</dbReference>
<dbReference type="OrthoDB" id="3945418at2759"/>
<dbReference type="Gene3D" id="1.10.630.10">
    <property type="entry name" value="Cytochrome P450"/>
    <property type="match status" value="1"/>
</dbReference>
<keyword evidence="9" id="KW-1185">Reference proteome</keyword>
<comment type="similarity">
    <text evidence="1">Belongs to the cytochrome P450 family.</text>
</comment>
<evidence type="ECO:0000256" key="5">
    <source>
        <dbReference type="ARBA" id="ARBA00023014"/>
    </source>
</evidence>
<dbReference type="InterPro" id="IPR002397">
    <property type="entry name" value="Cyt_P450_B"/>
</dbReference>
<feature type="domain" description="FAD-binding FR-type" evidence="7">
    <location>
        <begin position="421"/>
        <end position="522"/>
    </location>
</feature>
<evidence type="ECO:0000259" key="7">
    <source>
        <dbReference type="PROSITE" id="PS51384"/>
    </source>
</evidence>
<dbReference type="PROSITE" id="PS51085">
    <property type="entry name" value="2FE2S_FER_2"/>
    <property type="match status" value="1"/>
</dbReference>
<dbReference type="GO" id="GO:0004497">
    <property type="term" value="F:monooxygenase activity"/>
    <property type="evidence" value="ECO:0007669"/>
    <property type="project" value="UniProtKB-KW"/>
</dbReference>
<keyword evidence="3" id="KW-0479">Metal-binding</keyword>
<comment type="caution">
    <text evidence="8">The sequence shown here is derived from an EMBL/GenBank/DDBJ whole genome shotgun (WGS) entry which is preliminary data.</text>
</comment>
<dbReference type="Pfam" id="PF00111">
    <property type="entry name" value="Fer2"/>
    <property type="match status" value="1"/>
</dbReference>
<evidence type="ECO:0000259" key="6">
    <source>
        <dbReference type="PROSITE" id="PS51085"/>
    </source>
</evidence>
<dbReference type="SUPFAM" id="SSF52343">
    <property type="entry name" value="Ferredoxin reductase-like, C-terminal NADP-linked domain"/>
    <property type="match status" value="1"/>
</dbReference>
<dbReference type="InterPro" id="IPR012675">
    <property type="entry name" value="Beta-grasp_dom_sf"/>
</dbReference>
<dbReference type="PROSITE" id="PS00197">
    <property type="entry name" value="2FE2S_FER_1"/>
    <property type="match status" value="1"/>
</dbReference>
<protein>
    <submittedName>
        <fullName evidence="8">Cytochrome P450 monooxygenase</fullName>
    </submittedName>
</protein>
<dbReference type="AlphaFoldDB" id="A0A8H5SXS7"/>
<dbReference type="PRINTS" id="PR00359">
    <property type="entry name" value="BP450"/>
</dbReference>
<accession>A0A8H5SXS7</accession>
<dbReference type="CDD" id="cd00207">
    <property type="entry name" value="fer2"/>
    <property type="match status" value="1"/>
</dbReference>
<dbReference type="CDD" id="cd06185">
    <property type="entry name" value="PDR_like"/>
    <property type="match status" value="1"/>
</dbReference>
<dbReference type="InterPro" id="IPR017972">
    <property type="entry name" value="Cyt_P450_CS"/>
</dbReference>
<dbReference type="SUPFAM" id="SSF63380">
    <property type="entry name" value="Riboflavin synthase domain-like"/>
    <property type="match status" value="1"/>
</dbReference>